<keyword evidence="3" id="KW-1185">Reference proteome</keyword>
<accession>A0A366HEM9</accession>
<name>A0A366HEM9_9BACT</name>
<evidence type="ECO:0000256" key="1">
    <source>
        <dbReference type="SAM" id="Phobius"/>
    </source>
</evidence>
<sequence length="227" mass="26451">MRDFTAAGKPAKYWYKTLRCRYPPGILNNPLMPRWLKILLCTALLLGVLGLVSYHVLEWWAEDSLVVRHAGIEQEPDGRVFINFEFHNRSRFPLRVVDVSTLYAADDYSFAIIPPQLKESFLLKAGAQHHYQVHLQDPELPMLSREGILTADWTPASATWLAPVFDGLRRFYFRVHPAGVDPMPRIKRTMNQDFVIRKDAQGNPEAVEMGELPNEWRFAFDRWKRER</sequence>
<protein>
    <submittedName>
        <fullName evidence="2">Uncharacterized protein (TIGR02588 family)</fullName>
    </submittedName>
</protein>
<evidence type="ECO:0000313" key="2">
    <source>
        <dbReference type="EMBL" id="RBP40379.1"/>
    </source>
</evidence>
<organism evidence="2 3">
    <name type="scientific">Roseimicrobium gellanilyticum</name>
    <dbReference type="NCBI Taxonomy" id="748857"/>
    <lineage>
        <taxon>Bacteria</taxon>
        <taxon>Pseudomonadati</taxon>
        <taxon>Verrucomicrobiota</taxon>
        <taxon>Verrucomicrobiia</taxon>
        <taxon>Verrucomicrobiales</taxon>
        <taxon>Verrucomicrobiaceae</taxon>
        <taxon>Roseimicrobium</taxon>
    </lineage>
</organism>
<dbReference type="AlphaFoldDB" id="A0A366HEM9"/>
<reference evidence="2 3" key="1">
    <citation type="submission" date="2018-06" db="EMBL/GenBank/DDBJ databases">
        <title>Genomic Encyclopedia of Type Strains, Phase IV (KMG-IV): sequencing the most valuable type-strain genomes for metagenomic binning, comparative biology and taxonomic classification.</title>
        <authorList>
            <person name="Goeker M."/>
        </authorList>
    </citation>
    <scope>NUCLEOTIDE SEQUENCE [LARGE SCALE GENOMIC DNA]</scope>
    <source>
        <strain evidence="2 3">DSM 25532</strain>
    </source>
</reference>
<keyword evidence="1" id="KW-1133">Transmembrane helix</keyword>
<proteinExistence type="predicted"/>
<keyword evidence="1" id="KW-0472">Membrane</keyword>
<evidence type="ECO:0000313" key="3">
    <source>
        <dbReference type="Proteomes" id="UP000253426"/>
    </source>
</evidence>
<dbReference type="EMBL" id="QNRR01000008">
    <property type="protein sequence ID" value="RBP40379.1"/>
    <property type="molecule type" value="Genomic_DNA"/>
</dbReference>
<feature type="transmembrane region" description="Helical" evidence="1">
    <location>
        <begin position="35"/>
        <end position="57"/>
    </location>
</feature>
<comment type="caution">
    <text evidence="2">The sequence shown here is derived from an EMBL/GenBank/DDBJ whole genome shotgun (WGS) entry which is preliminary data.</text>
</comment>
<keyword evidence="1" id="KW-0812">Transmembrane</keyword>
<gene>
    <name evidence="2" type="ORF">DES53_10886</name>
</gene>
<dbReference type="Proteomes" id="UP000253426">
    <property type="component" value="Unassembled WGS sequence"/>
</dbReference>